<keyword evidence="1" id="KW-0812">Transmembrane</keyword>
<dbReference type="OrthoDB" id="3032252at2759"/>
<protein>
    <recommendedName>
        <fullName evidence="4">TNFR-Cys domain-containing protein</fullName>
    </recommendedName>
</protein>
<proteinExistence type="predicted"/>
<keyword evidence="3" id="KW-1185">Reference proteome</keyword>
<accession>A0A397SD41</accession>
<evidence type="ECO:0000313" key="2">
    <source>
        <dbReference type="EMBL" id="RIA82789.1"/>
    </source>
</evidence>
<dbReference type="EMBL" id="QKYT01000629">
    <property type="protein sequence ID" value="RIA82789.1"/>
    <property type="molecule type" value="Genomic_DNA"/>
</dbReference>
<comment type="caution">
    <text evidence="2">The sequence shown here is derived from an EMBL/GenBank/DDBJ whole genome shotgun (WGS) entry which is preliminary data.</text>
</comment>
<organism evidence="2 3">
    <name type="scientific">Glomus cerebriforme</name>
    <dbReference type="NCBI Taxonomy" id="658196"/>
    <lineage>
        <taxon>Eukaryota</taxon>
        <taxon>Fungi</taxon>
        <taxon>Fungi incertae sedis</taxon>
        <taxon>Mucoromycota</taxon>
        <taxon>Glomeromycotina</taxon>
        <taxon>Glomeromycetes</taxon>
        <taxon>Glomerales</taxon>
        <taxon>Glomeraceae</taxon>
        <taxon>Glomus</taxon>
    </lineage>
</organism>
<sequence>MILKNILSLITSIDSMGKRCLIVTIAITLPIFFGIFFGVNYFEVKRSQYVPTICLSLFSTIVPRFCCDLDCKGCGEASSNAPKCELLVSQSQTLSPEMCRQNSTFCPKSGTDADCDNGFYCCDECCTTNYSSNGGSYEVCSCCDSVSHYACQMSCAICYNVELNIEYYVGQQLQHSKYTQDFKKSLKNANQFLTEHMPNSLFWCYYNPSSVTEVILERYFTPSKWILFAFPAFFLFIFSYTWRWSVISIIWIGIILPFIILLQVWKYGLVSKTGLIILMVFIFLFKTFVAIKFSKLQSIGLSFMGLIIPMSVYSPIILYIPSSRSIAYPILSVQLTLVSLKIIYKWKQDLIENNLFRA</sequence>
<feature type="transmembrane region" description="Helical" evidence="1">
    <location>
        <begin position="298"/>
        <end position="320"/>
    </location>
</feature>
<keyword evidence="1" id="KW-0472">Membrane</keyword>
<dbReference type="AlphaFoldDB" id="A0A397SD41"/>
<keyword evidence="1" id="KW-1133">Transmembrane helix</keyword>
<dbReference type="Proteomes" id="UP000265703">
    <property type="component" value="Unassembled WGS sequence"/>
</dbReference>
<name>A0A397SD41_9GLOM</name>
<evidence type="ECO:0008006" key="4">
    <source>
        <dbReference type="Google" id="ProtNLM"/>
    </source>
</evidence>
<gene>
    <name evidence="2" type="ORF">C1645_787606</name>
</gene>
<reference evidence="2 3" key="1">
    <citation type="submission" date="2018-06" db="EMBL/GenBank/DDBJ databases">
        <title>Comparative genomics reveals the genomic features of Rhizophagus irregularis, R. cerebriforme, R. diaphanum and Gigaspora rosea, and their symbiotic lifestyle signature.</title>
        <authorList>
            <person name="Morin E."/>
            <person name="San Clemente H."/>
            <person name="Chen E.C.H."/>
            <person name="De La Providencia I."/>
            <person name="Hainaut M."/>
            <person name="Kuo A."/>
            <person name="Kohler A."/>
            <person name="Murat C."/>
            <person name="Tang N."/>
            <person name="Roy S."/>
            <person name="Loubradou J."/>
            <person name="Henrissat B."/>
            <person name="Grigoriev I.V."/>
            <person name="Corradi N."/>
            <person name="Roux C."/>
            <person name="Martin F.M."/>
        </authorList>
    </citation>
    <scope>NUCLEOTIDE SEQUENCE [LARGE SCALE GENOMIC DNA]</scope>
    <source>
        <strain evidence="2 3">DAOM 227022</strain>
    </source>
</reference>
<feature type="transmembrane region" description="Helical" evidence="1">
    <location>
        <begin position="21"/>
        <end position="42"/>
    </location>
</feature>
<feature type="transmembrane region" description="Helical" evidence="1">
    <location>
        <begin position="249"/>
        <end position="267"/>
    </location>
</feature>
<evidence type="ECO:0000256" key="1">
    <source>
        <dbReference type="SAM" id="Phobius"/>
    </source>
</evidence>
<feature type="transmembrane region" description="Helical" evidence="1">
    <location>
        <begin position="225"/>
        <end position="242"/>
    </location>
</feature>
<feature type="transmembrane region" description="Helical" evidence="1">
    <location>
        <begin position="273"/>
        <end position="291"/>
    </location>
</feature>
<feature type="transmembrane region" description="Helical" evidence="1">
    <location>
        <begin position="326"/>
        <end position="344"/>
    </location>
</feature>
<evidence type="ECO:0000313" key="3">
    <source>
        <dbReference type="Proteomes" id="UP000265703"/>
    </source>
</evidence>